<feature type="compositionally biased region" description="Low complexity" evidence="1">
    <location>
        <begin position="95"/>
        <end position="104"/>
    </location>
</feature>
<organism evidence="2 3">
    <name type="scientific">Thalassiosira oceanica</name>
    <name type="common">Marine diatom</name>
    <dbReference type="NCBI Taxonomy" id="159749"/>
    <lineage>
        <taxon>Eukaryota</taxon>
        <taxon>Sar</taxon>
        <taxon>Stramenopiles</taxon>
        <taxon>Ochrophyta</taxon>
        <taxon>Bacillariophyta</taxon>
        <taxon>Coscinodiscophyceae</taxon>
        <taxon>Thalassiosirophycidae</taxon>
        <taxon>Thalassiosirales</taxon>
        <taxon>Thalassiosiraceae</taxon>
        <taxon>Thalassiosira</taxon>
    </lineage>
</organism>
<feature type="compositionally biased region" description="Gly residues" evidence="1">
    <location>
        <begin position="36"/>
        <end position="46"/>
    </location>
</feature>
<accession>K0R842</accession>
<dbReference type="InterPro" id="IPR029404">
    <property type="entry name" value="CDIN1"/>
</dbReference>
<keyword evidence="3" id="KW-1185">Reference proteome</keyword>
<feature type="compositionally biased region" description="Low complexity" evidence="1">
    <location>
        <begin position="72"/>
        <end position="83"/>
    </location>
</feature>
<proteinExistence type="predicted"/>
<feature type="compositionally biased region" description="Gly residues" evidence="1">
    <location>
        <begin position="60"/>
        <end position="71"/>
    </location>
</feature>
<gene>
    <name evidence="2" type="ORF">THAOC_32972</name>
</gene>
<dbReference type="eggNOG" id="ENOG502SP42">
    <property type="taxonomic scope" value="Eukaryota"/>
</dbReference>
<protein>
    <submittedName>
        <fullName evidence="2">Uncharacterized protein</fullName>
    </submittedName>
</protein>
<dbReference type="EMBL" id="AGNL01046084">
    <property type="protein sequence ID" value="EJK48249.1"/>
    <property type="molecule type" value="Genomic_DNA"/>
</dbReference>
<dbReference type="OrthoDB" id="46673at2759"/>
<evidence type="ECO:0000256" key="1">
    <source>
        <dbReference type="SAM" id="MobiDB-lite"/>
    </source>
</evidence>
<name>K0R842_THAOC</name>
<dbReference type="AlphaFoldDB" id="K0R842"/>
<reference evidence="2 3" key="1">
    <citation type="journal article" date="2012" name="Genome Biol.">
        <title>Genome and low-iron response of an oceanic diatom adapted to chronic iron limitation.</title>
        <authorList>
            <person name="Lommer M."/>
            <person name="Specht M."/>
            <person name="Roy A.S."/>
            <person name="Kraemer L."/>
            <person name="Andreson R."/>
            <person name="Gutowska M.A."/>
            <person name="Wolf J."/>
            <person name="Bergner S.V."/>
            <person name="Schilhabel M.B."/>
            <person name="Klostermeier U.C."/>
            <person name="Beiko R.G."/>
            <person name="Rosenstiel P."/>
            <person name="Hippler M."/>
            <person name="Laroche J."/>
        </authorList>
    </citation>
    <scope>NUCLEOTIDE SEQUENCE [LARGE SCALE GENOMIC DNA]</scope>
    <source>
        <strain evidence="2 3">CCMP1005</strain>
    </source>
</reference>
<evidence type="ECO:0000313" key="3">
    <source>
        <dbReference type="Proteomes" id="UP000266841"/>
    </source>
</evidence>
<sequence>MDASRGGRKRKTMEDDDRPPHRGGRGGGRGRHDGRNGGGGRSGGRGQDARGRGGRHHSGGRGTGRGGGGRNGKQNRSNNRRNGSASQSKRHNRSRAAAAGASAANLKSEESSSADDAASAGGSFTVLPWPFPDHIPVAEEERLLADNDKILIHWGKNERGMWLHQPQFRMKKIMRHLRASRDSTPQLTLTQALSLRRHHMKLLNPRLNMEQLKLGSFNNIKAAADVFETVIEDHLRSLNVNYMNEHEQRKKFKPKPPLTPDFLIKGDCRIKLSIAGKSAAAGENEKLHPFKINFIEVKMFYGASTIPAGTPNAVGTILPKMQKYVERFGTGAIIFMYGFGVELAEQLNQVGVLALDARHIDLTRVEQQQRSWCTDKKGTVLF</sequence>
<dbReference type="Proteomes" id="UP000266841">
    <property type="component" value="Unassembled WGS sequence"/>
</dbReference>
<feature type="region of interest" description="Disordered" evidence="1">
    <location>
        <begin position="1"/>
        <end position="120"/>
    </location>
</feature>
<evidence type="ECO:0000313" key="2">
    <source>
        <dbReference type="EMBL" id="EJK48249.1"/>
    </source>
</evidence>
<comment type="caution">
    <text evidence="2">The sequence shown here is derived from an EMBL/GenBank/DDBJ whole genome shotgun (WGS) entry which is preliminary data.</text>
</comment>
<feature type="compositionally biased region" description="Basic residues" evidence="1">
    <location>
        <begin position="1"/>
        <end position="11"/>
    </location>
</feature>
<dbReference type="Pfam" id="PF14811">
    <property type="entry name" value="TPD"/>
    <property type="match status" value="1"/>
</dbReference>